<dbReference type="Proteomes" id="UP000001555">
    <property type="component" value="Unassembled WGS sequence"/>
</dbReference>
<evidence type="ECO:0000313" key="3">
    <source>
        <dbReference type="Proteomes" id="UP000001555"/>
    </source>
</evidence>
<dbReference type="VEuPathDB" id="VectorBase:ISCI006584"/>
<name>B7PR47_IXOSC</name>
<protein>
    <submittedName>
        <fullName evidence="1 2">Uncharacterized protein</fullName>
    </submittedName>
</protein>
<reference evidence="2" key="2">
    <citation type="submission" date="2020-05" db="UniProtKB">
        <authorList>
            <consortium name="EnsemblMetazoa"/>
        </authorList>
    </citation>
    <scope>IDENTIFICATION</scope>
    <source>
        <strain evidence="2">wikel</strain>
    </source>
</reference>
<gene>
    <name evidence="1" type="ORF">IscW_ISCW006584</name>
</gene>
<dbReference type="InParanoid" id="B7PR47"/>
<proteinExistence type="predicted"/>
<dbReference type="EnsemblMetazoa" id="ISCW006584-RA">
    <property type="protein sequence ID" value="ISCW006584-PA"/>
    <property type="gene ID" value="ISCW006584"/>
</dbReference>
<evidence type="ECO:0000313" key="2">
    <source>
        <dbReference type="EnsemblMetazoa" id="ISCW006584-PA"/>
    </source>
</evidence>
<dbReference type="VEuPathDB" id="VectorBase:ISCW006584"/>
<keyword evidence="3" id="KW-1185">Reference proteome</keyword>
<feature type="non-terminal residue" evidence="1">
    <location>
        <position position="1"/>
    </location>
</feature>
<organism>
    <name type="scientific">Ixodes scapularis</name>
    <name type="common">Black-legged tick</name>
    <name type="synonym">Deer tick</name>
    <dbReference type="NCBI Taxonomy" id="6945"/>
    <lineage>
        <taxon>Eukaryota</taxon>
        <taxon>Metazoa</taxon>
        <taxon>Ecdysozoa</taxon>
        <taxon>Arthropoda</taxon>
        <taxon>Chelicerata</taxon>
        <taxon>Arachnida</taxon>
        <taxon>Acari</taxon>
        <taxon>Parasitiformes</taxon>
        <taxon>Ixodida</taxon>
        <taxon>Ixodoidea</taxon>
        <taxon>Ixodidae</taxon>
        <taxon>Ixodinae</taxon>
        <taxon>Ixodes</taxon>
    </lineage>
</organism>
<feature type="non-terminal residue" evidence="1">
    <location>
        <position position="54"/>
    </location>
</feature>
<sequence length="54" mass="5581">VSLATGRPKTTQASDVCFLGGKGKASMVTPPRKFIQLKKSSAGKSADKEAEQGS</sequence>
<dbReference type="PaxDb" id="6945-B7PR47"/>
<accession>B7PR47</accession>
<evidence type="ECO:0000313" key="1">
    <source>
        <dbReference type="EMBL" id="EEC09069.1"/>
    </source>
</evidence>
<dbReference type="HOGENOM" id="CLU_3056410_0_0_1"/>
<dbReference type="EMBL" id="ABJB010660230">
    <property type="status" value="NOT_ANNOTATED_CDS"/>
    <property type="molecule type" value="Genomic_DNA"/>
</dbReference>
<dbReference type="EMBL" id="DS770374">
    <property type="protein sequence ID" value="EEC09069.1"/>
    <property type="molecule type" value="Genomic_DNA"/>
</dbReference>
<dbReference type="AlphaFoldDB" id="B7PR47"/>
<reference evidence="1 3" key="1">
    <citation type="submission" date="2008-03" db="EMBL/GenBank/DDBJ databases">
        <title>Annotation of Ixodes scapularis.</title>
        <authorList>
            <consortium name="Ixodes scapularis Genome Project Consortium"/>
            <person name="Caler E."/>
            <person name="Hannick L.I."/>
            <person name="Bidwell S."/>
            <person name="Joardar V."/>
            <person name="Thiagarajan M."/>
            <person name="Amedeo P."/>
            <person name="Galinsky K.J."/>
            <person name="Schobel S."/>
            <person name="Inman J."/>
            <person name="Hostetler J."/>
            <person name="Miller J."/>
            <person name="Hammond M."/>
            <person name="Megy K."/>
            <person name="Lawson D."/>
            <person name="Kodira C."/>
            <person name="Sutton G."/>
            <person name="Meyer J."/>
            <person name="Hill C.A."/>
            <person name="Birren B."/>
            <person name="Nene V."/>
            <person name="Collins F."/>
            <person name="Alarcon-Chaidez F."/>
            <person name="Wikel S."/>
            <person name="Strausberg R."/>
        </authorList>
    </citation>
    <scope>NUCLEOTIDE SEQUENCE [LARGE SCALE GENOMIC DNA]</scope>
    <source>
        <strain evidence="3">Wikel</strain>
        <strain evidence="1">Wikel colony</strain>
    </source>
</reference>